<reference evidence="1" key="1">
    <citation type="journal article" date="2022" name="New Phytol.">
        <title>Evolutionary transition to the ectomycorrhizal habit in the genomes of a hyperdiverse lineage of mushroom-forming fungi.</title>
        <authorList>
            <person name="Looney B."/>
            <person name="Miyauchi S."/>
            <person name="Morin E."/>
            <person name="Drula E."/>
            <person name="Courty P.E."/>
            <person name="Kohler A."/>
            <person name="Kuo A."/>
            <person name="LaButti K."/>
            <person name="Pangilinan J."/>
            <person name="Lipzen A."/>
            <person name="Riley R."/>
            <person name="Andreopoulos W."/>
            <person name="He G."/>
            <person name="Johnson J."/>
            <person name="Nolan M."/>
            <person name="Tritt A."/>
            <person name="Barry K.W."/>
            <person name="Grigoriev I.V."/>
            <person name="Nagy L.G."/>
            <person name="Hibbett D."/>
            <person name="Henrissat B."/>
            <person name="Matheny P.B."/>
            <person name="Labbe J."/>
            <person name="Martin F.M."/>
        </authorList>
    </citation>
    <scope>NUCLEOTIDE SEQUENCE</scope>
    <source>
        <strain evidence="1">BPL690</strain>
    </source>
</reference>
<organism evidence="1 2">
    <name type="scientific">Multifurca ochricompacta</name>
    <dbReference type="NCBI Taxonomy" id="376703"/>
    <lineage>
        <taxon>Eukaryota</taxon>
        <taxon>Fungi</taxon>
        <taxon>Dikarya</taxon>
        <taxon>Basidiomycota</taxon>
        <taxon>Agaricomycotina</taxon>
        <taxon>Agaricomycetes</taxon>
        <taxon>Russulales</taxon>
        <taxon>Russulaceae</taxon>
        <taxon>Multifurca</taxon>
    </lineage>
</organism>
<keyword evidence="2" id="KW-1185">Reference proteome</keyword>
<proteinExistence type="predicted"/>
<comment type="caution">
    <text evidence="1">The sequence shown here is derived from an EMBL/GenBank/DDBJ whole genome shotgun (WGS) entry which is preliminary data.</text>
</comment>
<name>A0AAD4QHY2_9AGAM</name>
<dbReference type="Proteomes" id="UP001203297">
    <property type="component" value="Unassembled WGS sequence"/>
</dbReference>
<sequence>MEHNLIYQGHVRVASCSTTLVSTHPHTHATVHANSPNFLSRGQRHRVDDVLLPCWPTRTLAKGP</sequence>
<evidence type="ECO:0000313" key="2">
    <source>
        <dbReference type="Proteomes" id="UP001203297"/>
    </source>
</evidence>
<dbReference type="AlphaFoldDB" id="A0AAD4QHY2"/>
<protein>
    <submittedName>
        <fullName evidence="1">Uncharacterized protein</fullName>
    </submittedName>
</protein>
<evidence type="ECO:0000313" key="1">
    <source>
        <dbReference type="EMBL" id="KAI0295069.1"/>
    </source>
</evidence>
<accession>A0AAD4QHY2</accession>
<gene>
    <name evidence="1" type="ORF">B0F90DRAFT_1213069</name>
</gene>
<dbReference type="EMBL" id="WTXG01000063">
    <property type="protein sequence ID" value="KAI0295069.1"/>
    <property type="molecule type" value="Genomic_DNA"/>
</dbReference>